<keyword evidence="4" id="KW-1185">Reference proteome</keyword>
<sequence length="427" mass="46918">MLSLPLLAAAQIPAGAASAQEAPVQPDLPPYTAFSPEEEAVHNARFQALVKAFSTGTGLDSYSPLVAVPGKAQEGIPRRNTAENTISADALQAITDYAAKNNSDALLVYRDGALEHEIYFGDTTKDTLINARSMAKPVTALAVGRAIKLGYIGSLDEPVSKYVTAWRNDPKKSKILVRHLLDMRTGLLPQGAAFDPNHVLNRAYLHPRHDEVIIRDYPALYEPGTRYGYSNATSEMVAPLIEAATGRRYETFISEEVFRKIGAAGGKIWLNRDGGTAHSGCCILLPTEDYLRISLLILQDGIWQGNTLLPAGYVTEMKQGTAENPYYGLGLWVAGTYIERRGVAHPDRDFYKVLHSEPYEADDLVLFDGNGNQVSYIVPSETLIILRLGKRPPKGREWDNSFMPNTVIRGIVKNRGTSKRQPPPQSR</sequence>
<evidence type="ECO:0000256" key="1">
    <source>
        <dbReference type="SAM" id="SignalP"/>
    </source>
</evidence>
<dbReference type="AlphaFoldDB" id="A0A3M0C0T0"/>
<reference evidence="3 4" key="1">
    <citation type="submission" date="2018-10" db="EMBL/GenBank/DDBJ databases">
        <title>Genomic Encyclopedia of Archaeal and Bacterial Type Strains, Phase II (KMG-II): from individual species to whole genera.</title>
        <authorList>
            <person name="Goeker M."/>
        </authorList>
    </citation>
    <scope>NUCLEOTIDE SEQUENCE [LARGE SCALE GENOMIC DNA]</scope>
    <source>
        <strain evidence="3 4">DSM 25217</strain>
    </source>
</reference>
<dbReference type="SUPFAM" id="SSF56601">
    <property type="entry name" value="beta-lactamase/transpeptidase-like"/>
    <property type="match status" value="1"/>
</dbReference>
<dbReference type="InParanoid" id="A0A3M0C0T0"/>
<name>A0A3M0C0T0_9PROT</name>
<dbReference type="InterPro" id="IPR012338">
    <property type="entry name" value="Beta-lactam/transpept-like"/>
</dbReference>
<evidence type="ECO:0000313" key="4">
    <source>
        <dbReference type="Proteomes" id="UP000271227"/>
    </source>
</evidence>
<dbReference type="Proteomes" id="UP000271227">
    <property type="component" value="Unassembled WGS sequence"/>
</dbReference>
<dbReference type="Gene3D" id="3.40.710.10">
    <property type="entry name" value="DD-peptidase/beta-lactamase superfamily"/>
    <property type="match status" value="1"/>
</dbReference>
<feature type="chain" id="PRO_5018232532" evidence="1">
    <location>
        <begin position="20"/>
        <end position="427"/>
    </location>
</feature>
<comment type="caution">
    <text evidence="3">The sequence shown here is derived from an EMBL/GenBank/DDBJ whole genome shotgun (WGS) entry which is preliminary data.</text>
</comment>
<dbReference type="PANTHER" id="PTHR43283">
    <property type="entry name" value="BETA-LACTAMASE-RELATED"/>
    <property type="match status" value="1"/>
</dbReference>
<keyword evidence="1" id="KW-0732">Signal</keyword>
<dbReference type="InterPro" id="IPR001466">
    <property type="entry name" value="Beta-lactam-related"/>
</dbReference>
<evidence type="ECO:0000259" key="2">
    <source>
        <dbReference type="Pfam" id="PF00144"/>
    </source>
</evidence>
<dbReference type="InterPro" id="IPR050789">
    <property type="entry name" value="Diverse_Enzym_Activities"/>
</dbReference>
<feature type="domain" description="Beta-lactamase-related" evidence="2">
    <location>
        <begin position="101"/>
        <end position="263"/>
    </location>
</feature>
<accession>A0A3M0C0T0</accession>
<gene>
    <name evidence="3" type="ORF">BXY39_3448</name>
</gene>
<evidence type="ECO:0000313" key="3">
    <source>
        <dbReference type="EMBL" id="RMB01940.1"/>
    </source>
</evidence>
<proteinExistence type="predicted"/>
<feature type="signal peptide" evidence="1">
    <location>
        <begin position="1"/>
        <end position="19"/>
    </location>
</feature>
<dbReference type="EMBL" id="REFR01000015">
    <property type="protein sequence ID" value="RMB01940.1"/>
    <property type="molecule type" value="Genomic_DNA"/>
</dbReference>
<organism evidence="3 4">
    <name type="scientific">Eilatimonas milleporae</name>
    <dbReference type="NCBI Taxonomy" id="911205"/>
    <lineage>
        <taxon>Bacteria</taxon>
        <taxon>Pseudomonadati</taxon>
        <taxon>Pseudomonadota</taxon>
        <taxon>Alphaproteobacteria</taxon>
        <taxon>Kordiimonadales</taxon>
        <taxon>Kordiimonadaceae</taxon>
        <taxon>Eilatimonas</taxon>
    </lineage>
</organism>
<dbReference type="Pfam" id="PF00144">
    <property type="entry name" value="Beta-lactamase"/>
    <property type="match status" value="1"/>
</dbReference>
<protein>
    <submittedName>
        <fullName evidence="3">CubicO group peptidase (Beta-lactamase class C family)</fullName>
    </submittedName>
</protein>
<dbReference type="PANTHER" id="PTHR43283:SF7">
    <property type="entry name" value="BETA-LACTAMASE-RELATED DOMAIN-CONTAINING PROTEIN"/>
    <property type="match status" value="1"/>
</dbReference>